<evidence type="ECO:0000259" key="1">
    <source>
        <dbReference type="Pfam" id="PF04230"/>
    </source>
</evidence>
<accession>A0A5Q8BE67</accession>
<evidence type="ECO:0000313" key="3">
    <source>
        <dbReference type="Proteomes" id="UP000432516"/>
    </source>
</evidence>
<feature type="domain" description="Polysaccharide pyruvyl transferase" evidence="1">
    <location>
        <begin position="13"/>
        <end position="303"/>
    </location>
</feature>
<dbReference type="InterPro" id="IPR007345">
    <property type="entry name" value="Polysacch_pyruvyl_Trfase"/>
</dbReference>
<dbReference type="RefSeq" id="WP_122246844.1">
    <property type="nucleotide sequence ID" value="NZ_CP103185.1"/>
</dbReference>
<reference evidence="2 3" key="1">
    <citation type="journal article" date="2019" name="Nat. Med.">
        <title>A library of human gut bacterial isolates paired with longitudinal multiomics data enables mechanistic microbiome research.</title>
        <authorList>
            <person name="Poyet M."/>
            <person name="Groussin M."/>
            <person name="Gibbons S.M."/>
            <person name="Avila-Pacheco J."/>
            <person name="Jiang X."/>
            <person name="Kearney S.M."/>
            <person name="Perrotta A.R."/>
            <person name="Berdy B."/>
            <person name="Zhao S."/>
            <person name="Lieberman T.D."/>
            <person name="Swanson P.K."/>
            <person name="Smith M."/>
            <person name="Roesemann S."/>
            <person name="Alexander J.E."/>
            <person name="Rich S.A."/>
            <person name="Livny J."/>
            <person name="Vlamakis H."/>
            <person name="Clish C."/>
            <person name="Bullock K."/>
            <person name="Deik A."/>
            <person name="Scott J."/>
            <person name="Pierce K.A."/>
            <person name="Xavier R.J."/>
            <person name="Alm E.J."/>
        </authorList>
    </citation>
    <scope>NUCLEOTIDE SEQUENCE [LARGE SCALE GENOMIC DNA]</scope>
    <source>
        <strain evidence="2 3">BIOML-A2</strain>
    </source>
</reference>
<proteinExistence type="predicted"/>
<dbReference type="GO" id="GO:0016740">
    <property type="term" value="F:transferase activity"/>
    <property type="evidence" value="ECO:0007669"/>
    <property type="project" value="UniProtKB-KW"/>
</dbReference>
<dbReference type="Proteomes" id="UP000432516">
    <property type="component" value="Unassembled WGS sequence"/>
</dbReference>
<name>A0A5Q8BE67_PARDI</name>
<protein>
    <submittedName>
        <fullName evidence="2">Polysaccharide pyruvyl transferase family protein</fullName>
    </submittedName>
</protein>
<sequence>MKIGITTRPLQANYGGILQNYALQQALKRLGHEAITIDLVPSYSLYRYLRSLCKTLLLWPIPWKRRKFVSYGTASSRSNAIEKFCKNHIALTKPLHRYQSLLVEQYDLEAVITGSDQVWRSKYNRYAGHLEDMFLRFVSKPNVKKLAYAASFGIDEWDYSPELTKECSRLAKEFMAISVREGSGIVLCNKHLDVEAVQVIDPTLLLDKADYEQLCADIPVESTPFTAVYVLDKSLPKMQLIQKLASEIGLPTKIFSAHHGMTLSIEEWLAMFRDARYLITDSFHGTAFSIIFNKPFVAIGNENRGMTRFNSLLSLFGLKERLYVSDKECDTSTNIDWEAVNIERKNLQDDAFDFLRLLDK</sequence>
<gene>
    <name evidence="2" type="ORF">GKD68_14595</name>
</gene>
<evidence type="ECO:0000313" key="2">
    <source>
        <dbReference type="EMBL" id="MRZ55949.1"/>
    </source>
</evidence>
<organism evidence="2 3">
    <name type="scientific">Parabacteroides distasonis</name>
    <dbReference type="NCBI Taxonomy" id="823"/>
    <lineage>
        <taxon>Bacteria</taxon>
        <taxon>Pseudomonadati</taxon>
        <taxon>Bacteroidota</taxon>
        <taxon>Bacteroidia</taxon>
        <taxon>Bacteroidales</taxon>
        <taxon>Tannerellaceae</taxon>
        <taxon>Parabacteroides</taxon>
    </lineage>
</organism>
<dbReference type="Pfam" id="PF04230">
    <property type="entry name" value="PS_pyruv_trans"/>
    <property type="match status" value="1"/>
</dbReference>
<dbReference type="EMBL" id="WKNE01000011">
    <property type="protein sequence ID" value="MRZ55949.1"/>
    <property type="molecule type" value="Genomic_DNA"/>
</dbReference>
<keyword evidence="2" id="KW-0808">Transferase</keyword>
<comment type="caution">
    <text evidence="2">The sequence shown here is derived from an EMBL/GenBank/DDBJ whole genome shotgun (WGS) entry which is preliminary data.</text>
</comment>
<dbReference type="AlphaFoldDB" id="A0A5Q8BE67"/>